<dbReference type="PANTHER" id="PTHR34989:SF1">
    <property type="entry name" value="PROTEIN HDED"/>
    <property type="match status" value="1"/>
</dbReference>
<keyword evidence="1" id="KW-0812">Transmembrane</keyword>
<keyword evidence="1" id="KW-1133">Transmembrane helix</keyword>
<dbReference type="RefSeq" id="WP_042395140.1">
    <property type="nucleotide sequence ID" value="NZ_CYYT01000030.1"/>
</dbReference>
<dbReference type="OrthoDB" id="1938293at2"/>
<evidence type="ECO:0000313" key="2">
    <source>
        <dbReference type="EMBL" id="CUO26265.1"/>
    </source>
</evidence>
<feature type="transmembrane region" description="Helical" evidence="1">
    <location>
        <begin position="87"/>
        <end position="107"/>
    </location>
</feature>
<dbReference type="AlphaFoldDB" id="A0A174HMT6"/>
<accession>A0A174HMT6</accession>
<dbReference type="InterPro" id="IPR005325">
    <property type="entry name" value="DUF308_memb"/>
</dbReference>
<evidence type="ECO:0000313" key="3">
    <source>
        <dbReference type="Proteomes" id="UP000095558"/>
    </source>
</evidence>
<feature type="transmembrane region" description="Helical" evidence="1">
    <location>
        <begin position="144"/>
        <end position="162"/>
    </location>
</feature>
<dbReference type="GO" id="GO:0005886">
    <property type="term" value="C:plasma membrane"/>
    <property type="evidence" value="ECO:0007669"/>
    <property type="project" value="TreeGrafter"/>
</dbReference>
<dbReference type="InterPro" id="IPR052712">
    <property type="entry name" value="Acid_resist_chaperone_HdeD"/>
</dbReference>
<dbReference type="EMBL" id="CYZV01000018">
    <property type="protein sequence ID" value="CUO26265.1"/>
    <property type="molecule type" value="Genomic_DNA"/>
</dbReference>
<sequence>MKKLLEYLFIIEGILFGIIGVLFFINPFSTFSSFINICGVLIIVAGIFAIIRSFTSMNNVFLIVNGTISILFGLLLCFSPAETIDTIALFFGLWALIRGIYLFIMAIKYKNLGFNFHTVYIILLFILGLLILFNPFIAILATPYIIGIFFIVTAICEIYLGFKI</sequence>
<dbReference type="Pfam" id="PF03729">
    <property type="entry name" value="DUF308"/>
    <property type="match status" value="2"/>
</dbReference>
<evidence type="ECO:0000256" key="1">
    <source>
        <dbReference type="SAM" id="Phobius"/>
    </source>
</evidence>
<protein>
    <submittedName>
        <fullName evidence="2">Uncharacterized conserved protein</fullName>
    </submittedName>
</protein>
<dbReference type="GeneID" id="83010854"/>
<feature type="transmembrane region" description="Helical" evidence="1">
    <location>
        <begin position="31"/>
        <end position="51"/>
    </location>
</feature>
<name>A0A174HMT6_9CLOT</name>
<feature type="transmembrane region" description="Helical" evidence="1">
    <location>
        <begin position="60"/>
        <end position="81"/>
    </location>
</feature>
<reference evidence="2 3" key="1">
    <citation type="submission" date="2015-09" db="EMBL/GenBank/DDBJ databases">
        <authorList>
            <consortium name="Pathogen Informatics"/>
        </authorList>
    </citation>
    <scope>NUCLEOTIDE SEQUENCE [LARGE SCALE GENOMIC DNA]</scope>
    <source>
        <strain evidence="2 3">2789STDY5834855</strain>
    </source>
</reference>
<dbReference type="PANTHER" id="PTHR34989">
    <property type="entry name" value="PROTEIN HDED"/>
    <property type="match status" value="1"/>
</dbReference>
<keyword evidence="1" id="KW-0472">Membrane</keyword>
<gene>
    <name evidence="2" type="ORF">ERS852470_01859</name>
</gene>
<feature type="transmembrane region" description="Helical" evidence="1">
    <location>
        <begin position="119"/>
        <end position="138"/>
    </location>
</feature>
<dbReference type="Proteomes" id="UP000095558">
    <property type="component" value="Unassembled WGS sequence"/>
</dbReference>
<feature type="transmembrane region" description="Helical" evidence="1">
    <location>
        <begin position="7"/>
        <end position="25"/>
    </location>
</feature>
<organism evidence="2 3">
    <name type="scientific">Clostridium disporicum</name>
    <dbReference type="NCBI Taxonomy" id="84024"/>
    <lineage>
        <taxon>Bacteria</taxon>
        <taxon>Bacillati</taxon>
        <taxon>Bacillota</taxon>
        <taxon>Clostridia</taxon>
        <taxon>Eubacteriales</taxon>
        <taxon>Clostridiaceae</taxon>
        <taxon>Clostridium</taxon>
    </lineage>
</organism>
<proteinExistence type="predicted"/>